<evidence type="ECO:0000313" key="1">
    <source>
        <dbReference type="EMBL" id="JAS85491.1"/>
    </source>
</evidence>
<feature type="non-terminal residue" evidence="1">
    <location>
        <position position="1"/>
    </location>
</feature>
<accession>A0A1B6IEZ6</accession>
<dbReference type="AlphaFoldDB" id="A0A1B6IEZ6"/>
<sequence>IACSSPAMEVDAVRTRLTKRRRLEVVTRVDEFIEIKTAFKGILKTFFLKNSDLNLLNICDFLQQHEDKLERLINRVIAESDAIKFNIVLECTYIKPLSQEVT</sequence>
<name>A0A1B6IEZ6_9HEMI</name>
<protein>
    <submittedName>
        <fullName evidence="1">Uncharacterized protein</fullName>
    </submittedName>
</protein>
<feature type="non-terminal residue" evidence="1">
    <location>
        <position position="102"/>
    </location>
</feature>
<proteinExistence type="predicted"/>
<gene>
    <name evidence="1" type="ORF">g.59000</name>
</gene>
<reference evidence="1" key="1">
    <citation type="submission" date="2015-11" db="EMBL/GenBank/DDBJ databases">
        <title>De novo transcriptome assembly of four potential Pierce s Disease insect vectors from Arizona vineyards.</title>
        <authorList>
            <person name="Tassone E.E."/>
        </authorList>
    </citation>
    <scope>NUCLEOTIDE SEQUENCE</scope>
</reference>
<dbReference type="EMBL" id="GECU01022215">
    <property type="protein sequence ID" value="JAS85491.1"/>
    <property type="molecule type" value="Transcribed_RNA"/>
</dbReference>
<organism evidence="1">
    <name type="scientific">Homalodisca liturata</name>
    <dbReference type="NCBI Taxonomy" id="320908"/>
    <lineage>
        <taxon>Eukaryota</taxon>
        <taxon>Metazoa</taxon>
        <taxon>Ecdysozoa</taxon>
        <taxon>Arthropoda</taxon>
        <taxon>Hexapoda</taxon>
        <taxon>Insecta</taxon>
        <taxon>Pterygota</taxon>
        <taxon>Neoptera</taxon>
        <taxon>Paraneoptera</taxon>
        <taxon>Hemiptera</taxon>
        <taxon>Auchenorrhyncha</taxon>
        <taxon>Membracoidea</taxon>
        <taxon>Cicadellidae</taxon>
        <taxon>Cicadellinae</taxon>
        <taxon>Proconiini</taxon>
        <taxon>Homalodisca</taxon>
    </lineage>
</organism>